<dbReference type="NCBIfam" id="NF040801">
    <property type="entry name" value="spore_GerD"/>
    <property type="match status" value="1"/>
</dbReference>
<feature type="signal peptide" evidence="2">
    <location>
        <begin position="1"/>
        <end position="22"/>
    </location>
</feature>
<organism evidence="4 5">
    <name type="scientific">Bacillus thermotolerans</name>
    <name type="common">Quasibacillus thermotolerans</name>
    <dbReference type="NCBI Taxonomy" id="1221996"/>
    <lineage>
        <taxon>Bacteria</taxon>
        <taxon>Bacillati</taxon>
        <taxon>Bacillota</taxon>
        <taxon>Bacilli</taxon>
        <taxon>Bacillales</taxon>
        <taxon>Bacillaceae</taxon>
        <taxon>Bacillus</taxon>
    </lineage>
</organism>
<name>A0A0F5HNS8_BACTR</name>
<accession>A0A0F5HNS8</accession>
<dbReference type="Proteomes" id="UP000031563">
    <property type="component" value="Unassembled WGS sequence"/>
</dbReference>
<evidence type="ECO:0000256" key="2">
    <source>
        <dbReference type="SAM" id="SignalP"/>
    </source>
</evidence>
<evidence type="ECO:0000256" key="1">
    <source>
        <dbReference type="SAM" id="MobiDB-lite"/>
    </source>
</evidence>
<feature type="chain" id="PRO_5002487517" evidence="2">
    <location>
        <begin position="23"/>
        <end position="198"/>
    </location>
</feature>
<feature type="compositionally biased region" description="Basic and acidic residues" evidence="1">
    <location>
        <begin position="183"/>
        <end position="198"/>
    </location>
</feature>
<dbReference type="PROSITE" id="PS51257">
    <property type="entry name" value="PROKAR_LIPOPROTEIN"/>
    <property type="match status" value="1"/>
</dbReference>
<gene>
    <name evidence="4" type="ORF">QY95_03734</name>
</gene>
<reference evidence="4" key="1">
    <citation type="submission" date="2015-02" db="EMBL/GenBank/DDBJ databases">
        <title>Genome Assembly of Bacillaceae bacterium MTCC 8252.</title>
        <authorList>
            <person name="Verma A."/>
            <person name="Khatri I."/>
            <person name="Mual P."/>
            <person name="Subramanian S."/>
            <person name="Krishnamurthi S."/>
        </authorList>
    </citation>
    <scope>NUCLEOTIDE SEQUENCE [LARGE SCALE GENOMIC DNA]</scope>
    <source>
        <strain evidence="4">MTCC 8252</strain>
    </source>
</reference>
<dbReference type="EMBL" id="JWIR02000078">
    <property type="protein sequence ID" value="KKB34908.1"/>
    <property type="molecule type" value="Genomic_DNA"/>
</dbReference>
<dbReference type="AlphaFoldDB" id="A0A0F5HNS8"/>
<dbReference type="STRING" id="1221996.QY95_03734"/>
<feature type="domain" description="Spore germination GerD central core" evidence="3">
    <location>
        <begin position="65"/>
        <end position="178"/>
    </location>
</feature>
<keyword evidence="5" id="KW-1185">Reference proteome</keyword>
<dbReference type="OrthoDB" id="2375836at2"/>
<evidence type="ECO:0000259" key="3">
    <source>
        <dbReference type="Pfam" id="PF17898"/>
    </source>
</evidence>
<proteinExistence type="predicted"/>
<evidence type="ECO:0000313" key="5">
    <source>
        <dbReference type="Proteomes" id="UP000031563"/>
    </source>
</evidence>
<dbReference type="Pfam" id="PF17898">
    <property type="entry name" value="GerD"/>
    <property type="match status" value="1"/>
</dbReference>
<feature type="region of interest" description="Disordered" evidence="1">
    <location>
        <begin position="177"/>
        <end position="198"/>
    </location>
</feature>
<protein>
    <submittedName>
        <fullName evidence="4">Spore germination protein GerD</fullName>
    </submittedName>
</protein>
<sequence>MWKSVIPLLFLVFSLAACGGTAADTGGAQMDYEATKKMVVDILKTDDGKKALQELLQDEQIKQQMVMDQKAVSQTIEETLLSEKGEAFWKEALKDPKFAAAMAQSMQKQHEELLKSLIKDPEYQQAMLDIMQDPEHEKNVMKLMQSKQYREHLQKVVNETLESPLYQAKIQDILMKAASEQAEGEKKEEKGEEGGGEG</sequence>
<evidence type="ECO:0000313" key="4">
    <source>
        <dbReference type="EMBL" id="KKB34908.1"/>
    </source>
</evidence>
<comment type="caution">
    <text evidence="4">The sequence shown here is derived from an EMBL/GenBank/DDBJ whole genome shotgun (WGS) entry which is preliminary data.</text>
</comment>
<keyword evidence="2" id="KW-0732">Signal</keyword>
<dbReference type="RefSeq" id="WP_040037423.1">
    <property type="nucleotide sequence ID" value="NZ_JWIQ02000046.1"/>
</dbReference>
<dbReference type="InterPro" id="IPR041262">
    <property type="entry name" value="GerD_central"/>
</dbReference>